<evidence type="ECO:0000313" key="1">
    <source>
        <dbReference type="EMBL" id="AXS67701.1"/>
    </source>
</evidence>
<dbReference type="InterPro" id="IPR012677">
    <property type="entry name" value="Nucleotide-bd_a/b_plait_sf"/>
</dbReference>
<dbReference type="KEGG" id="vg:65102154"/>
<dbReference type="RefSeq" id="YP_010086909.1">
    <property type="nucleotide sequence ID" value="NC_055500.1"/>
</dbReference>
<protein>
    <submittedName>
        <fullName evidence="1">Bjdp</fullName>
    </submittedName>
</protein>
<reference evidence="1 2" key="1">
    <citation type="journal article" date="2018" name="J. Invertebr. Pathol.">
        <title>Morphological, genetic and biological characterisation of a novel alphabaculovirus isolated from Cryptophlebia peltastica (Lepidoptera: Tortricidae).</title>
        <authorList>
            <person name="Marsberg T."/>
            <person name="Jukes M.D."/>
            <person name="Krejmer-Rabalska M."/>
            <person name="Rabalski L."/>
            <person name="Knox C.M."/>
            <person name="Moore S.D."/>
            <person name="Hill M.P."/>
            <person name="Szewczyk B."/>
        </authorList>
    </citation>
    <scope>NUCLEOTIDE SEQUENCE [LARGE SCALE GENOMIC DNA]</scope>
    <source>
        <strain evidence="1">SA</strain>
    </source>
</reference>
<organism evidence="1 2">
    <name type="scientific">Cryptophlebia peltastica nucleopolyhedrovirus</name>
    <dbReference type="NCBI Taxonomy" id="2304025"/>
    <lineage>
        <taxon>Viruses</taxon>
        <taxon>Viruses incertae sedis</taxon>
        <taxon>Naldaviricetes</taxon>
        <taxon>Lefavirales</taxon>
        <taxon>Baculoviridae</taxon>
        <taxon>Alphabaculovirus</taxon>
        <taxon>Alphabaculovirus crypeltasticae</taxon>
    </lineage>
</organism>
<accession>A0A346RNQ4</accession>
<dbReference type="SUPFAM" id="SSF54928">
    <property type="entry name" value="RNA-binding domain, RBD"/>
    <property type="match status" value="1"/>
</dbReference>
<dbReference type="GO" id="GO:0003676">
    <property type="term" value="F:nucleic acid binding"/>
    <property type="evidence" value="ECO:0007669"/>
    <property type="project" value="InterPro"/>
</dbReference>
<dbReference type="Gene3D" id="3.30.70.330">
    <property type="match status" value="1"/>
</dbReference>
<proteinExistence type="predicted"/>
<dbReference type="InterPro" id="IPR035979">
    <property type="entry name" value="RBD_domain_sf"/>
</dbReference>
<dbReference type="GeneID" id="65102154"/>
<keyword evidence="2" id="KW-1185">Reference proteome</keyword>
<dbReference type="EMBL" id="MH394321">
    <property type="protein sequence ID" value="AXS67701.1"/>
    <property type="molecule type" value="Genomic_DNA"/>
</dbReference>
<sequence length="285" mass="33611">METNKATEFTEANDNNDPSERMIYTKRIHEGRKRKSLNPITTNPRKIIRVSKRRFEYESNEFHPDNLRYVDFYTFLDVDFKNYNLNDVLAKIKSKYETLKNIHFNSEYFEDTLIFIKFVNQVFKNEDALSEYNTTTIPVLNFLELVNKINEFKNFLDVVNEKINGSNIQMENRLNLKIVPRNTKTNRALITWDVHPNNVNNENINIESIIAHFSIYGEIIGGVMCENKQGCAVLEFALLDDMLKAINREQMYRVSDYTENEIVKIRSDTITNLKEQLQNIRSQIV</sequence>
<dbReference type="Proteomes" id="UP000500845">
    <property type="component" value="Segment"/>
</dbReference>
<name>A0A346RNQ4_9ABAC</name>
<evidence type="ECO:0000313" key="2">
    <source>
        <dbReference type="Proteomes" id="UP000500845"/>
    </source>
</evidence>